<proteinExistence type="predicted"/>
<evidence type="ECO:0000313" key="2">
    <source>
        <dbReference type="EMBL" id="MDT7832715.1"/>
    </source>
</evidence>
<dbReference type="EMBL" id="JAVTTO010000003">
    <property type="protein sequence ID" value="MDT7832715.1"/>
    <property type="molecule type" value="Genomic_DNA"/>
</dbReference>
<feature type="chain" id="PRO_5046196409" evidence="1">
    <location>
        <begin position="21"/>
        <end position="71"/>
    </location>
</feature>
<name>A0ABU3LG52_9FLAO</name>
<dbReference type="Proteomes" id="UP001257277">
    <property type="component" value="Unassembled WGS sequence"/>
</dbReference>
<feature type="signal peptide" evidence="1">
    <location>
        <begin position="1"/>
        <end position="20"/>
    </location>
</feature>
<dbReference type="InterPro" id="IPR045398">
    <property type="entry name" value="DUF6515"/>
</dbReference>
<comment type="caution">
    <text evidence="2">The sequence shown here is derived from an EMBL/GenBank/DDBJ whole genome shotgun (WGS) entry which is preliminary data.</text>
</comment>
<evidence type="ECO:0000256" key="1">
    <source>
        <dbReference type="SAM" id="SignalP"/>
    </source>
</evidence>
<organism evidence="2 3">
    <name type="scientific">Asprobacillus argus</name>
    <dbReference type="NCBI Taxonomy" id="3076534"/>
    <lineage>
        <taxon>Bacteria</taxon>
        <taxon>Pseudomonadati</taxon>
        <taxon>Bacteroidota</taxon>
        <taxon>Flavobacteriia</taxon>
        <taxon>Flavobacteriales</taxon>
        <taxon>Flavobacteriaceae</taxon>
        <taxon>Asprobacillus</taxon>
    </lineage>
</organism>
<protein>
    <submittedName>
        <fullName evidence="2">DUF6515 family protein</fullName>
    </submittedName>
</protein>
<accession>A0ABU3LG52</accession>
<dbReference type="PROSITE" id="PS51257">
    <property type="entry name" value="PROKAR_LIPOPROTEIN"/>
    <property type="match status" value="1"/>
</dbReference>
<dbReference type="RefSeq" id="WP_349241973.1">
    <property type="nucleotide sequence ID" value="NZ_JAVTTO010000003.1"/>
</dbReference>
<sequence>MKKLAVIVFLISAFGFQSCAVRVVERSQPNVVVVKKAPRNHRVVVIKKKRYYTWGGKYYRKTRRGYVRVRV</sequence>
<keyword evidence="3" id="KW-1185">Reference proteome</keyword>
<keyword evidence="1" id="KW-0732">Signal</keyword>
<gene>
    <name evidence="2" type="ORF">RQM59_10020</name>
</gene>
<reference evidence="2 3" key="1">
    <citation type="submission" date="2023-09" db="EMBL/GenBank/DDBJ databases">
        <title>Novel taxa isolated from Blanes Bay.</title>
        <authorList>
            <person name="Rey-Velasco X."/>
            <person name="Lucena T."/>
        </authorList>
    </citation>
    <scope>NUCLEOTIDE SEQUENCE [LARGE SCALE GENOMIC DNA]</scope>
    <source>
        <strain evidence="2 3">S356</strain>
    </source>
</reference>
<evidence type="ECO:0000313" key="3">
    <source>
        <dbReference type="Proteomes" id="UP001257277"/>
    </source>
</evidence>
<dbReference type="Pfam" id="PF20125">
    <property type="entry name" value="DUF6515"/>
    <property type="match status" value="1"/>
</dbReference>